<dbReference type="EMBL" id="JARLKY010000096">
    <property type="protein sequence ID" value="MEC0231597.1"/>
    <property type="molecule type" value="Genomic_DNA"/>
</dbReference>
<keyword evidence="2" id="KW-1185">Reference proteome</keyword>
<dbReference type="Pfam" id="PF22091">
    <property type="entry name" value="DUF6941"/>
    <property type="match status" value="1"/>
</dbReference>
<evidence type="ECO:0000313" key="2">
    <source>
        <dbReference type="Proteomes" id="UP001338137"/>
    </source>
</evidence>
<name>A0ABU6GEF8_9BACL</name>
<comment type="caution">
    <text evidence="1">The sequence shown here is derived from an EMBL/GenBank/DDBJ whole genome shotgun (WGS) entry which is preliminary data.</text>
</comment>
<proteinExistence type="predicted"/>
<sequence length="145" mass="16773">MYGQMIVTNQANFNPSLKMYTLDRVLNKLETNALPFVNKLEVFIKLSFIPIDVPVEIQIVIKDDNQKDITKSETITQYNPRSNDRISGLDFCVRLTTIFCKTGNHMIELFVDGALISIYPIHVRMVEEIYEQKEIAYEEQTSSFS</sequence>
<dbReference type="RefSeq" id="WP_326075605.1">
    <property type="nucleotide sequence ID" value="NZ_JARLKY010000096.1"/>
</dbReference>
<dbReference type="Proteomes" id="UP001338137">
    <property type="component" value="Unassembled WGS sequence"/>
</dbReference>
<gene>
    <name evidence="1" type="ORF">P4I72_31290</name>
</gene>
<protein>
    <submittedName>
        <fullName evidence="1">Uncharacterized protein</fullName>
    </submittedName>
</protein>
<evidence type="ECO:0000313" key="1">
    <source>
        <dbReference type="EMBL" id="MEC0231597.1"/>
    </source>
</evidence>
<accession>A0ABU6GEF8</accession>
<organism evidence="1 2">
    <name type="scientific">Paenibacillus alba</name>
    <dbReference type="NCBI Taxonomy" id="1197127"/>
    <lineage>
        <taxon>Bacteria</taxon>
        <taxon>Bacillati</taxon>
        <taxon>Bacillota</taxon>
        <taxon>Bacilli</taxon>
        <taxon>Bacillales</taxon>
        <taxon>Paenibacillaceae</taxon>
        <taxon>Paenibacillus</taxon>
    </lineage>
</organism>
<reference evidence="1 2" key="1">
    <citation type="submission" date="2023-03" db="EMBL/GenBank/DDBJ databases">
        <title>Bacillus Genome Sequencing.</title>
        <authorList>
            <person name="Dunlap C."/>
        </authorList>
    </citation>
    <scope>NUCLEOTIDE SEQUENCE [LARGE SCALE GENOMIC DNA]</scope>
    <source>
        <strain evidence="1 2">BD-533</strain>
    </source>
</reference>
<dbReference type="InterPro" id="IPR054221">
    <property type="entry name" value="DUF6941"/>
</dbReference>